<reference evidence="2 3" key="1">
    <citation type="submission" date="2015-10" db="EMBL/GenBank/DDBJ databases">
        <title>Transcriptomic analysis of a linuron degrading triple-species bacterial consortium.</title>
        <authorList>
            <person name="Albers P."/>
        </authorList>
    </citation>
    <scope>NUCLEOTIDE SEQUENCE [LARGE SCALE GENOMIC DNA]</scope>
    <source>
        <strain evidence="2 3">WDL6</strain>
    </source>
</reference>
<comment type="caution">
    <text evidence="2">The sequence shown here is derived from an EMBL/GenBank/DDBJ whole genome shotgun (WGS) entry which is preliminary data.</text>
</comment>
<proteinExistence type="predicted"/>
<dbReference type="AlphaFoldDB" id="A0A109BCI3"/>
<dbReference type="Proteomes" id="UP000059074">
    <property type="component" value="Unassembled WGS sequence"/>
</dbReference>
<evidence type="ECO:0000313" key="2">
    <source>
        <dbReference type="EMBL" id="KWT66231.1"/>
    </source>
</evidence>
<dbReference type="RefSeq" id="WP_157066769.1">
    <property type="nucleotide sequence ID" value="NZ_LMTR01000073.1"/>
</dbReference>
<protein>
    <submittedName>
        <fullName evidence="2">Uncharacterized protein</fullName>
    </submittedName>
</protein>
<evidence type="ECO:0000256" key="1">
    <source>
        <dbReference type="SAM" id="SignalP"/>
    </source>
</evidence>
<dbReference type="OrthoDB" id="10000596at2"/>
<evidence type="ECO:0000313" key="3">
    <source>
        <dbReference type="Proteomes" id="UP000059074"/>
    </source>
</evidence>
<organism evidence="2 3">
    <name type="scientific">Hyphomicrobium sulfonivorans</name>
    <dbReference type="NCBI Taxonomy" id="121290"/>
    <lineage>
        <taxon>Bacteria</taxon>
        <taxon>Pseudomonadati</taxon>
        <taxon>Pseudomonadota</taxon>
        <taxon>Alphaproteobacteria</taxon>
        <taxon>Hyphomicrobiales</taxon>
        <taxon>Hyphomicrobiaceae</taxon>
        <taxon>Hyphomicrobium</taxon>
    </lineage>
</organism>
<gene>
    <name evidence="2" type="ORF">APY04_2427</name>
</gene>
<keyword evidence="1" id="KW-0732">Signal</keyword>
<name>A0A109BCI3_HYPSL</name>
<feature type="chain" id="PRO_5007132544" evidence="1">
    <location>
        <begin position="26"/>
        <end position="75"/>
    </location>
</feature>
<sequence>MKYFVAMAALAAPLAIAMAPAPAEAAPRDGYRCHMTKQVVTGKWGKKRTKWVKVCRDHHRHGKKPGPRYNYRYAR</sequence>
<dbReference type="PATRIC" id="fig|121290.4.peg.329"/>
<accession>A0A109BCI3</accession>
<dbReference type="EMBL" id="LMTR01000073">
    <property type="protein sequence ID" value="KWT66231.1"/>
    <property type="molecule type" value="Genomic_DNA"/>
</dbReference>
<keyword evidence="3" id="KW-1185">Reference proteome</keyword>
<feature type="signal peptide" evidence="1">
    <location>
        <begin position="1"/>
        <end position="25"/>
    </location>
</feature>